<feature type="region of interest" description="Disordered" evidence="1">
    <location>
        <begin position="387"/>
        <end position="420"/>
    </location>
</feature>
<evidence type="ECO:0000256" key="1">
    <source>
        <dbReference type="SAM" id="MobiDB-lite"/>
    </source>
</evidence>
<dbReference type="Proteomes" id="UP000036503">
    <property type="component" value="Unassembled WGS sequence"/>
</dbReference>
<evidence type="ECO:0000313" key="3">
    <source>
        <dbReference type="Proteomes" id="UP000036503"/>
    </source>
</evidence>
<dbReference type="Pfam" id="PF04860">
    <property type="entry name" value="Phage_portal"/>
    <property type="match status" value="1"/>
</dbReference>
<dbReference type="AlphaFoldDB" id="A0A0J6WU86"/>
<accession>A0A0J6WU86</accession>
<gene>
    <name evidence="2" type="ORF">AB840_10050</name>
</gene>
<comment type="caution">
    <text evidence="2">The sequence shown here is derived from an EMBL/GenBank/DDBJ whole genome shotgun (WGS) entry which is preliminary data.</text>
</comment>
<organism evidence="2 3">
    <name type="scientific">Megasphaera cerevisiae DSM 20462</name>
    <dbReference type="NCBI Taxonomy" id="1122219"/>
    <lineage>
        <taxon>Bacteria</taxon>
        <taxon>Bacillati</taxon>
        <taxon>Bacillota</taxon>
        <taxon>Negativicutes</taxon>
        <taxon>Veillonellales</taxon>
        <taxon>Veillonellaceae</taxon>
        <taxon>Megasphaera</taxon>
    </lineage>
</organism>
<dbReference type="InterPro" id="IPR006427">
    <property type="entry name" value="Portal_HK97"/>
</dbReference>
<keyword evidence="3" id="KW-1185">Reference proteome</keyword>
<dbReference type="NCBIfam" id="TIGR01537">
    <property type="entry name" value="portal_HK97"/>
    <property type="match status" value="1"/>
</dbReference>
<reference evidence="2 3" key="1">
    <citation type="submission" date="2015-06" db="EMBL/GenBank/DDBJ databases">
        <title>Draft genome sequence of beer spoilage bacterium Megasphaera cerevisiae type strain 20462.</title>
        <authorList>
            <person name="Kutumbaka K."/>
            <person name="Pasmowitz J."/>
            <person name="Mategko J."/>
            <person name="Reyes D."/>
            <person name="Friedrich A."/>
            <person name="Han S."/>
            <person name="Martens-Habbena W."/>
            <person name="Neal-McKinney J."/>
            <person name="Janagama H.K."/>
            <person name="Nadala C."/>
            <person name="Samadpour M."/>
        </authorList>
    </citation>
    <scope>NUCLEOTIDE SEQUENCE [LARGE SCALE GENOMIC DNA]</scope>
    <source>
        <strain evidence="2 3">DSM 20462</strain>
    </source>
</reference>
<protein>
    <recommendedName>
        <fullName evidence="4">Portal protein</fullName>
    </recommendedName>
</protein>
<evidence type="ECO:0008006" key="4">
    <source>
        <dbReference type="Google" id="ProtNLM"/>
    </source>
</evidence>
<sequence>MFSNIFGKKDYLPDIQTTEYRLLNGFDNYFAPFDGNTYDDATVRTCIDAIAKNAAKLKPSHIRRQDGKVVKTNDSLDGLLATRPNEYMSTYDFIYKIVTQLYAYNNAFAYVKTDSNGNIIGIYPLDYGGIEVRNYQGQLYCRFDFFQAGQITVPYTDLIHLRRYYNRGDIFGEGNERALRSPLNILNTVKQALENAVKNCTKLRGYLKANGVMRPEDQQQTLDDFTSRFTAADKGTGVAIVDSKVDYHQLTSDIQTADHSQMAFAREDIYRYFGLSNEIITSSYNEEQWTAFYESVIEPLAIQMSQEFTAKLFTEREQGYGNEIIFQTNRLEYASLKSKVAMAQVLQQTGLLTVNEFREIFGFNALPDGDKRFVSLNYVDSKKQNTYQGVAGITNTDDPDADDPDTNNGTNNTGTEDDDE</sequence>
<proteinExistence type="predicted"/>
<dbReference type="EMBL" id="LEKT01000034">
    <property type="protein sequence ID" value="KMO86089.1"/>
    <property type="molecule type" value="Genomic_DNA"/>
</dbReference>
<evidence type="ECO:0000313" key="2">
    <source>
        <dbReference type="EMBL" id="KMO86089.1"/>
    </source>
</evidence>
<dbReference type="InterPro" id="IPR006944">
    <property type="entry name" value="Phage/GTA_portal"/>
</dbReference>
<dbReference type="InParanoid" id="A0A0J6WU86"/>
<name>A0A0J6WU86_9FIRM</name>
<dbReference type="PATRIC" id="fig|1122219.3.peg.1842"/>